<dbReference type="SUPFAM" id="SSF54427">
    <property type="entry name" value="NTF2-like"/>
    <property type="match status" value="1"/>
</dbReference>
<dbReference type="Pfam" id="PF00076">
    <property type="entry name" value="RRM_1"/>
    <property type="match status" value="1"/>
</dbReference>
<dbReference type="GO" id="GO:0005829">
    <property type="term" value="C:cytosol"/>
    <property type="evidence" value="ECO:0000318"/>
    <property type="project" value="GO_Central"/>
</dbReference>
<dbReference type="InterPro" id="IPR032710">
    <property type="entry name" value="NTF2-like_dom_sf"/>
</dbReference>
<accession>A0A0K9PIV7</accession>
<dbReference type="InterPro" id="IPR039539">
    <property type="entry name" value="Ras_GTPase_bind_prot"/>
</dbReference>
<feature type="region of interest" description="Disordered" evidence="3">
    <location>
        <begin position="230"/>
        <end position="269"/>
    </location>
</feature>
<comment type="caution">
    <text evidence="6">The sequence shown here is derived from an EMBL/GenBank/DDBJ whole genome shotgun (WGS) entry which is preliminary data.</text>
</comment>
<evidence type="ECO:0000313" key="6">
    <source>
        <dbReference type="EMBL" id="KMZ68160.1"/>
    </source>
</evidence>
<dbReference type="Gene3D" id="3.10.450.50">
    <property type="match status" value="1"/>
</dbReference>
<dbReference type="SMART" id="SM00360">
    <property type="entry name" value="RRM"/>
    <property type="match status" value="1"/>
</dbReference>
<dbReference type="InterPro" id="IPR018222">
    <property type="entry name" value="Nuclear_transport_factor_2_euk"/>
</dbReference>
<dbReference type="GO" id="GO:0003729">
    <property type="term" value="F:mRNA binding"/>
    <property type="evidence" value="ECO:0000318"/>
    <property type="project" value="GO_Central"/>
</dbReference>
<evidence type="ECO:0000259" key="4">
    <source>
        <dbReference type="PROSITE" id="PS50102"/>
    </source>
</evidence>
<dbReference type="Proteomes" id="UP000036987">
    <property type="component" value="Unassembled WGS sequence"/>
</dbReference>
<feature type="domain" description="RRM" evidence="4">
    <location>
        <begin position="274"/>
        <end position="353"/>
    </location>
</feature>
<feature type="domain" description="NTF2" evidence="5">
    <location>
        <begin position="1"/>
        <end position="112"/>
    </location>
</feature>
<dbReference type="OMA" id="RPRGNAY"/>
<dbReference type="CDD" id="cd00590">
    <property type="entry name" value="RRM_SF"/>
    <property type="match status" value="1"/>
</dbReference>
<dbReference type="Pfam" id="PF02136">
    <property type="entry name" value="NTF2"/>
    <property type="match status" value="1"/>
</dbReference>
<dbReference type="AlphaFoldDB" id="A0A0K9PIV7"/>
<gene>
    <name evidence="6" type="ORF">ZOSMA_249G00210</name>
</gene>
<organism evidence="6 7">
    <name type="scientific">Zostera marina</name>
    <name type="common">Eelgrass</name>
    <dbReference type="NCBI Taxonomy" id="29655"/>
    <lineage>
        <taxon>Eukaryota</taxon>
        <taxon>Viridiplantae</taxon>
        <taxon>Streptophyta</taxon>
        <taxon>Embryophyta</taxon>
        <taxon>Tracheophyta</taxon>
        <taxon>Spermatophyta</taxon>
        <taxon>Magnoliopsida</taxon>
        <taxon>Liliopsida</taxon>
        <taxon>Zosteraceae</taxon>
        <taxon>Zostera</taxon>
    </lineage>
</organism>
<dbReference type="PANTHER" id="PTHR10693:SF20">
    <property type="entry name" value="AT27578P"/>
    <property type="match status" value="1"/>
</dbReference>
<dbReference type="PROSITE" id="PS50102">
    <property type="entry name" value="RRM"/>
    <property type="match status" value="1"/>
</dbReference>
<evidence type="ECO:0000256" key="3">
    <source>
        <dbReference type="SAM" id="MobiDB-lite"/>
    </source>
</evidence>
<keyword evidence="1 2" id="KW-0694">RNA-binding</keyword>
<evidence type="ECO:0000256" key="1">
    <source>
        <dbReference type="ARBA" id="ARBA00022884"/>
    </source>
</evidence>
<feature type="compositionally biased region" description="Low complexity" evidence="3">
    <location>
        <begin position="249"/>
        <end position="262"/>
    </location>
</feature>
<name>A0A0K9PIV7_ZOSMR</name>
<evidence type="ECO:0000259" key="5">
    <source>
        <dbReference type="PROSITE" id="PS50177"/>
    </source>
</evidence>
<proteinExistence type="predicted"/>
<dbReference type="InterPro" id="IPR002075">
    <property type="entry name" value="NTF2_dom"/>
</dbReference>
<evidence type="ECO:0000256" key="2">
    <source>
        <dbReference type="PROSITE-ProRule" id="PRU00176"/>
    </source>
</evidence>
<dbReference type="SUPFAM" id="SSF54928">
    <property type="entry name" value="RNA-binding domain, RBD"/>
    <property type="match status" value="1"/>
</dbReference>
<dbReference type="Gene3D" id="3.30.70.330">
    <property type="match status" value="1"/>
</dbReference>
<dbReference type="CDD" id="cd00780">
    <property type="entry name" value="NTF2"/>
    <property type="match status" value="1"/>
</dbReference>
<dbReference type="STRING" id="29655.A0A0K9PIV7"/>
<dbReference type="InterPro" id="IPR035979">
    <property type="entry name" value="RBD_domain_sf"/>
</dbReference>
<feature type="region of interest" description="Disordered" evidence="3">
    <location>
        <begin position="350"/>
        <end position="443"/>
    </location>
</feature>
<evidence type="ECO:0000313" key="7">
    <source>
        <dbReference type="Proteomes" id="UP000036987"/>
    </source>
</evidence>
<protein>
    <submittedName>
        <fullName evidence="6">Uncharacterized protein</fullName>
    </submittedName>
</protein>
<keyword evidence="7" id="KW-1185">Reference proteome</keyword>
<dbReference type="InterPro" id="IPR012677">
    <property type="entry name" value="Nucleotide-bd_a/b_plait_sf"/>
</dbReference>
<dbReference type="EMBL" id="LFYR01000863">
    <property type="protein sequence ID" value="KMZ68160.1"/>
    <property type="molecule type" value="Genomic_DNA"/>
</dbReference>
<dbReference type="OrthoDB" id="339151at2759"/>
<feature type="compositionally biased region" description="Polar residues" evidence="3">
    <location>
        <begin position="351"/>
        <end position="360"/>
    </location>
</feature>
<reference evidence="7" key="1">
    <citation type="journal article" date="2016" name="Nature">
        <title>The genome of the seagrass Zostera marina reveals angiosperm adaptation to the sea.</title>
        <authorList>
            <person name="Olsen J.L."/>
            <person name="Rouze P."/>
            <person name="Verhelst B."/>
            <person name="Lin Y.-C."/>
            <person name="Bayer T."/>
            <person name="Collen J."/>
            <person name="Dattolo E."/>
            <person name="De Paoli E."/>
            <person name="Dittami S."/>
            <person name="Maumus F."/>
            <person name="Michel G."/>
            <person name="Kersting A."/>
            <person name="Lauritano C."/>
            <person name="Lohaus R."/>
            <person name="Toepel M."/>
            <person name="Tonon T."/>
            <person name="Vanneste K."/>
            <person name="Amirebrahimi M."/>
            <person name="Brakel J."/>
            <person name="Bostroem C."/>
            <person name="Chovatia M."/>
            <person name="Grimwood J."/>
            <person name="Jenkins J.W."/>
            <person name="Jueterbock A."/>
            <person name="Mraz A."/>
            <person name="Stam W.T."/>
            <person name="Tice H."/>
            <person name="Bornberg-Bauer E."/>
            <person name="Green P.J."/>
            <person name="Pearson G.A."/>
            <person name="Procaccini G."/>
            <person name="Duarte C.M."/>
            <person name="Schmutz J."/>
            <person name="Reusch T.B.H."/>
            <person name="Van de Peer Y."/>
        </authorList>
    </citation>
    <scope>NUCLEOTIDE SEQUENCE [LARGE SCALE GENOMIC DNA]</scope>
    <source>
        <strain evidence="7">cv. Finnish</strain>
    </source>
</reference>
<dbReference type="PROSITE" id="PS50177">
    <property type="entry name" value="NTF2_DOMAIN"/>
    <property type="match status" value="1"/>
</dbReference>
<dbReference type="PANTHER" id="PTHR10693">
    <property type="entry name" value="RAS GTPASE-ACTIVATING PROTEIN-BINDING PROTEIN"/>
    <property type="match status" value="1"/>
</dbReference>
<feature type="compositionally biased region" description="Low complexity" evidence="3">
    <location>
        <begin position="420"/>
        <end position="443"/>
    </location>
</feature>
<sequence>MSTNKMNPESEEMLSHSAQVDTSLMGRPEDDGCLVSVTSMQAINDKIMALEYGKYEPEIMTVDAQESADGGVFVLVTGFINRENDNKINFSQSFFLATQENGYFVLNDIFRYTYFVNTEEEIQIPQEESNQICTYEQDTHDNATAEEDLAPQQEEEVNMGEVYNPPDDNEDVKDDPIVHVGVSFDTVDQLTNTLHDTNLSPTATAIHDASPKKSYASILKVRQENIHLHSSSNSYVKQEWKVSSPSPPSATTGNTSSSTSITNHAKVHEPGNGSSIYVKNLPMNATIAQLEQEFNKFGPIKSNGIQVRSRKQEGFCFGFVEFETVDAAQIAIEASPVIMDGQEVSVMVKRSTGSRANSRNRFAPRRGGGYGTKGRGSYAKKSNGMNDFNNRGDYGNMMDRRGRSANFDDGGYYQDENIVRTNRPRSSSSNVSRRNNARWGEAA</sequence>
<dbReference type="InterPro" id="IPR000504">
    <property type="entry name" value="RRM_dom"/>
</dbReference>